<dbReference type="InterPro" id="IPR001774">
    <property type="entry name" value="DSL"/>
</dbReference>
<keyword evidence="1 6" id="KW-0217">Developmental protein</keyword>
<dbReference type="GO" id="GO:0007154">
    <property type="term" value="P:cell communication"/>
    <property type="evidence" value="ECO:0007669"/>
    <property type="project" value="InterPro"/>
</dbReference>
<evidence type="ECO:0000256" key="4">
    <source>
        <dbReference type="ARBA" id="ARBA00023157"/>
    </source>
</evidence>
<keyword evidence="6" id="KW-0812">Transmembrane</keyword>
<keyword evidence="6" id="KW-1133">Transmembrane helix</keyword>
<proteinExistence type="predicted"/>
<protein>
    <recommendedName>
        <fullName evidence="6">Delta-like protein</fullName>
    </recommendedName>
</protein>
<evidence type="ECO:0000259" key="7">
    <source>
        <dbReference type="PROSITE" id="PS51051"/>
    </source>
</evidence>
<dbReference type="AlphaFoldDB" id="A0A8S4MZV3"/>
<feature type="disulfide bond" evidence="5">
    <location>
        <begin position="11"/>
        <end position="23"/>
    </location>
</feature>
<evidence type="ECO:0000256" key="5">
    <source>
        <dbReference type="PROSITE-ProRule" id="PRU00377"/>
    </source>
</evidence>
<sequence length="120" mass="13543">GTYGPDCSIECYDTDDCSGHYICSDTGSKDCMDGWGGDNCQERTGEPFECLDYINTTNQDLRGFWDGNVLCDSYLPFKYTLEVNVTSVVDKPEGTFQMKFINDTDLAEYTIRGTYSQVDR</sequence>
<evidence type="ECO:0000313" key="9">
    <source>
        <dbReference type="Proteomes" id="UP000749559"/>
    </source>
</evidence>
<evidence type="ECO:0000256" key="2">
    <source>
        <dbReference type="ARBA" id="ARBA00022536"/>
    </source>
</evidence>
<keyword evidence="9" id="KW-1185">Reference proteome</keyword>
<dbReference type="GO" id="GO:0016020">
    <property type="term" value="C:membrane"/>
    <property type="evidence" value="ECO:0007669"/>
    <property type="project" value="UniProtKB-SubCell"/>
</dbReference>
<dbReference type="Pfam" id="PF01414">
    <property type="entry name" value="DSL"/>
    <property type="match status" value="1"/>
</dbReference>
<comment type="caution">
    <text evidence="8">The sequence shown here is derived from an EMBL/GenBank/DDBJ whole genome shotgun (WGS) entry which is preliminary data.</text>
</comment>
<feature type="domain" description="DSL" evidence="7">
    <location>
        <begin position="1"/>
        <end position="40"/>
    </location>
</feature>
<evidence type="ECO:0000256" key="3">
    <source>
        <dbReference type="ARBA" id="ARBA00022737"/>
    </source>
</evidence>
<gene>
    <name evidence="8" type="ORF">OFUS_LOCUS1845</name>
</gene>
<feature type="non-terminal residue" evidence="8">
    <location>
        <position position="1"/>
    </location>
</feature>
<keyword evidence="4 5" id="KW-1015">Disulfide bond</keyword>
<keyword evidence="2 6" id="KW-0245">EGF-like domain</keyword>
<name>A0A8S4MZV3_OWEFU</name>
<reference evidence="8" key="1">
    <citation type="submission" date="2022-03" db="EMBL/GenBank/DDBJ databases">
        <authorList>
            <person name="Martin C."/>
        </authorList>
    </citation>
    <scope>NUCLEOTIDE SEQUENCE</scope>
</reference>
<dbReference type="EMBL" id="CAIIXF020000001">
    <property type="protein sequence ID" value="CAH1774365.1"/>
    <property type="molecule type" value="Genomic_DNA"/>
</dbReference>
<feature type="non-terminal residue" evidence="8">
    <location>
        <position position="120"/>
    </location>
</feature>
<dbReference type="OrthoDB" id="6124250at2759"/>
<keyword evidence="3 6" id="KW-0677">Repeat</keyword>
<dbReference type="PROSITE" id="PS51051">
    <property type="entry name" value="DSL"/>
    <property type="match status" value="1"/>
</dbReference>
<accession>A0A8S4MZV3</accession>
<evidence type="ECO:0000256" key="6">
    <source>
        <dbReference type="RuleBase" id="RU280815"/>
    </source>
</evidence>
<evidence type="ECO:0000313" key="8">
    <source>
        <dbReference type="EMBL" id="CAH1774365.1"/>
    </source>
</evidence>
<organism evidence="8 9">
    <name type="scientific">Owenia fusiformis</name>
    <name type="common">Polychaete worm</name>
    <dbReference type="NCBI Taxonomy" id="6347"/>
    <lineage>
        <taxon>Eukaryota</taxon>
        <taxon>Metazoa</taxon>
        <taxon>Spiralia</taxon>
        <taxon>Lophotrochozoa</taxon>
        <taxon>Annelida</taxon>
        <taxon>Polychaeta</taxon>
        <taxon>Sedentaria</taxon>
        <taxon>Canalipalpata</taxon>
        <taxon>Sabellida</taxon>
        <taxon>Oweniida</taxon>
        <taxon>Oweniidae</taxon>
        <taxon>Owenia</taxon>
    </lineage>
</organism>
<comment type="function">
    <text evidence="6">Putative Notch ligand involved in the mediation of Notch signaling.</text>
</comment>
<keyword evidence="6" id="KW-0732">Signal</keyword>
<dbReference type="Proteomes" id="UP000749559">
    <property type="component" value="Unassembled WGS sequence"/>
</dbReference>
<evidence type="ECO:0000256" key="1">
    <source>
        <dbReference type="ARBA" id="ARBA00022473"/>
    </source>
</evidence>
<dbReference type="Gene3D" id="2.10.25.140">
    <property type="match status" value="1"/>
</dbReference>
<comment type="caution">
    <text evidence="5">Lacks conserved residue(s) required for the propagation of feature annotation.</text>
</comment>
<feature type="disulfide bond" evidence="5">
    <location>
        <begin position="31"/>
        <end position="40"/>
    </location>
</feature>
<comment type="subcellular location">
    <subcellularLocation>
        <location evidence="6">Membrane</location>
        <topology evidence="6">Single-pass type I membrane protein</topology>
    </subcellularLocation>
</comment>
<keyword evidence="6" id="KW-0472">Membrane</keyword>